<dbReference type="CDD" id="cd02440">
    <property type="entry name" value="AdoMet_MTases"/>
    <property type="match status" value="1"/>
</dbReference>
<dbReference type="AlphaFoldDB" id="A0A1H3QWT4"/>
<gene>
    <name evidence="4" type="ORF">SAMN05660462_02109</name>
</gene>
<feature type="domain" description="Methyltransferase" evidence="3">
    <location>
        <begin position="64"/>
        <end position="162"/>
    </location>
</feature>
<evidence type="ECO:0000256" key="1">
    <source>
        <dbReference type="ARBA" id="ARBA00022603"/>
    </source>
</evidence>
<evidence type="ECO:0000313" key="5">
    <source>
        <dbReference type="Proteomes" id="UP000198625"/>
    </source>
</evidence>
<name>A0A1H3QWT4_9FIRM</name>
<dbReference type="STRING" id="415015.SAMN05660462_02109"/>
<organism evidence="4 5">
    <name type="scientific">Proteiniborus ethanoligenes</name>
    <dbReference type="NCBI Taxonomy" id="415015"/>
    <lineage>
        <taxon>Bacteria</taxon>
        <taxon>Bacillati</taxon>
        <taxon>Bacillota</taxon>
        <taxon>Clostridia</taxon>
        <taxon>Eubacteriales</taxon>
        <taxon>Proteiniborus</taxon>
    </lineage>
</organism>
<dbReference type="Proteomes" id="UP000198625">
    <property type="component" value="Unassembled WGS sequence"/>
</dbReference>
<dbReference type="Pfam" id="PF13649">
    <property type="entry name" value="Methyltransf_25"/>
    <property type="match status" value="1"/>
</dbReference>
<keyword evidence="1 4" id="KW-0489">Methyltransferase</keyword>
<dbReference type="GO" id="GO:0008168">
    <property type="term" value="F:methyltransferase activity"/>
    <property type="evidence" value="ECO:0007669"/>
    <property type="project" value="UniProtKB-KW"/>
</dbReference>
<keyword evidence="2 4" id="KW-0808">Transferase</keyword>
<dbReference type="SUPFAM" id="SSF53335">
    <property type="entry name" value="S-adenosyl-L-methionine-dependent methyltransferases"/>
    <property type="match status" value="1"/>
</dbReference>
<reference evidence="4 5" key="1">
    <citation type="submission" date="2016-10" db="EMBL/GenBank/DDBJ databases">
        <authorList>
            <person name="de Groot N.N."/>
        </authorList>
    </citation>
    <scope>NUCLEOTIDE SEQUENCE [LARGE SCALE GENOMIC DNA]</scope>
    <source>
        <strain evidence="4 5">DSM 21650</strain>
    </source>
</reference>
<dbReference type="OrthoDB" id="9791837at2"/>
<dbReference type="Gene3D" id="2.20.25.110">
    <property type="entry name" value="S-adenosyl-L-methionine-dependent methyltransferases"/>
    <property type="match status" value="1"/>
</dbReference>
<evidence type="ECO:0000256" key="2">
    <source>
        <dbReference type="ARBA" id="ARBA00022679"/>
    </source>
</evidence>
<dbReference type="PANTHER" id="PTHR43861:SF1">
    <property type="entry name" value="TRANS-ACONITATE 2-METHYLTRANSFERASE"/>
    <property type="match status" value="1"/>
</dbReference>
<dbReference type="EMBL" id="FNQE01000023">
    <property type="protein sequence ID" value="SDZ17723.1"/>
    <property type="molecule type" value="Genomic_DNA"/>
</dbReference>
<dbReference type="Gene3D" id="3.40.50.150">
    <property type="entry name" value="Vaccinia Virus protein VP39"/>
    <property type="match status" value="1"/>
</dbReference>
<dbReference type="InterPro" id="IPR041698">
    <property type="entry name" value="Methyltransf_25"/>
</dbReference>
<proteinExistence type="predicted"/>
<sequence length="274" mass="31263">MINNKEEWENYKDNSSTFAHIIGKTGVSLVGFYEELSKYYDIIFPATVDKIQFIEKVADKGKYILDIACGTGNYAIELTKRGYILDGIDLDNTMIEAGNNKAMNEAVDINFVHGDMKNVNDIFSSRKYDLVYCIGNSLVHLDNEKEVQQLINHISNITNNKGKLLIQIINYDRILDFNIDHLPTISRKEAGVEFIRNYAYDEKSGKIFFNTVINVSNETGMHKYENSVQLLPLRTKTLVNMVKNAEYERVEVFGGFNEEEHSVNSFATVLVAEK</sequence>
<accession>A0A1H3QWT4</accession>
<keyword evidence="5" id="KW-1185">Reference proteome</keyword>
<evidence type="ECO:0000259" key="3">
    <source>
        <dbReference type="Pfam" id="PF13649"/>
    </source>
</evidence>
<protein>
    <submittedName>
        <fullName evidence="4">Methyltransferase domain-containing protein</fullName>
    </submittedName>
</protein>
<dbReference type="GO" id="GO:0032259">
    <property type="term" value="P:methylation"/>
    <property type="evidence" value="ECO:0007669"/>
    <property type="project" value="UniProtKB-KW"/>
</dbReference>
<dbReference type="PANTHER" id="PTHR43861">
    <property type="entry name" value="TRANS-ACONITATE 2-METHYLTRANSFERASE-RELATED"/>
    <property type="match status" value="1"/>
</dbReference>
<dbReference type="InterPro" id="IPR029063">
    <property type="entry name" value="SAM-dependent_MTases_sf"/>
</dbReference>
<evidence type="ECO:0000313" key="4">
    <source>
        <dbReference type="EMBL" id="SDZ17723.1"/>
    </source>
</evidence>